<dbReference type="SMART" id="SM00184">
    <property type="entry name" value="RING"/>
    <property type="match status" value="1"/>
</dbReference>
<proteinExistence type="predicted"/>
<dbReference type="Gene3D" id="3.30.160.60">
    <property type="entry name" value="Classic Zinc Finger"/>
    <property type="match status" value="1"/>
</dbReference>
<keyword evidence="8" id="KW-1185">Reference proteome</keyword>
<organism evidence="7 8">
    <name type="scientific">Mytilus galloprovincialis</name>
    <name type="common">Mediterranean mussel</name>
    <dbReference type="NCBI Taxonomy" id="29158"/>
    <lineage>
        <taxon>Eukaryota</taxon>
        <taxon>Metazoa</taxon>
        <taxon>Spiralia</taxon>
        <taxon>Lophotrochozoa</taxon>
        <taxon>Mollusca</taxon>
        <taxon>Bivalvia</taxon>
        <taxon>Autobranchia</taxon>
        <taxon>Pteriomorphia</taxon>
        <taxon>Mytilida</taxon>
        <taxon>Mytiloidea</taxon>
        <taxon>Mytilidae</taxon>
        <taxon>Mytilinae</taxon>
        <taxon>Mytilus</taxon>
    </lineage>
</organism>
<dbReference type="Proteomes" id="UP000596742">
    <property type="component" value="Unassembled WGS sequence"/>
</dbReference>
<dbReference type="PROSITE" id="PS00518">
    <property type="entry name" value="ZF_RING_1"/>
    <property type="match status" value="1"/>
</dbReference>
<evidence type="ECO:0000259" key="5">
    <source>
        <dbReference type="PROSITE" id="PS50089"/>
    </source>
</evidence>
<evidence type="ECO:0000256" key="3">
    <source>
        <dbReference type="ARBA" id="ARBA00022833"/>
    </source>
</evidence>
<evidence type="ECO:0000313" key="7">
    <source>
        <dbReference type="EMBL" id="VDI40064.1"/>
    </source>
</evidence>
<dbReference type="PANTHER" id="PTHR25462">
    <property type="entry name" value="BONUS, ISOFORM C-RELATED"/>
    <property type="match status" value="1"/>
</dbReference>
<evidence type="ECO:0000256" key="1">
    <source>
        <dbReference type="ARBA" id="ARBA00022723"/>
    </source>
</evidence>
<evidence type="ECO:0000256" key="4">
    <source>
        <dbReference type="PROSITE-ProRule" id="PRU00024"/>
    </source>
</evidence>
<name>A0A8B6EWC2_MYTGA</name>
<dbReference type="EMBL" id="UYJE01005761">
    <property type="protein sequence ID" value="VDI40064.1"/>
    <property type="molecule type" value="Genomic_DNA"/>
</dbReference>
<dbReference type="InterPro" id="IPR017907">
    <property type="entry name" value="Znf_RING_CS"/>
</dbReference>
<dbReference type="GO" id="GO:0008270">
    <property type="term" value="F:zinc ion binding"/>
    <property type="evidence" value="ECO:0007669"/>
    <property type="project" value="UniProtKB-KW"/>
</dbReference>
<feature type="domain" description="RING-type" evidence="5">
    <location>
        <begin position="16"/>
        <end position="63"/>
    </location>
</feature>
<dbReference type="InterPro" id="IPR000315">
    <property type="entry name" value="Znf_B-box"/>
</dbReference>
<dbReference type="InterPro" id="IPR047153">
    <property type="entry name" value="TRIM45/56/19-like"/>
</dbReference>
<keyword evidence="2 4" id="KW-0863">Zinc-finger</keyword>
<accession>A0A8B6EWC2</accession>
<dbReference type="SUPFAM" id="SSF57845">
    <property type="entry name" value="B-box zinc-binding domain"/>
    <property type="match status" value="1"/>
</dbReference>
<evidence type="ECO:0000256" key="2">
    <source>
        <dbReference type="ARBA" id="ARBA00022771"/>
    </source>
</evidence>
<dbReference type="InterPro" id="IPR013083">
    <property type="entry name" value="Znf_RING/FYVE/PHD"/>
</dbReference>
<sequence length="345" mass="39896">MAQRAIKNVKEDVLKCPICLDPYTNPRILPCEHTLCLECLTQYITEARRSLGTFDSFICPVCKNTNEIDPQMDSDDVAKTFPVSTFLEAINQTVNLYESPEMSCGIHDQRPMEFYCFTDHSVLCSHCLIENHRYQKCEIVTLKEGFNKKKDQIEEMRQGLVNHIKEMDEVVSCSHKRKIHKESIENTKIDLTNLKLNLGLFYQNALNEIDQMERVLVNVPYIKLKNNYVDEEIGTLKCEVEKTKSKLENIDKGLNFCLHFDTIKSQCDDLISKFKVLKEKSEANFKVLFFPYNYIKCLIGPQALLGKIKNQGNDIDIPHSIGATQCNTRFQVRQNSRSAYQSRQK</sequence>
<dbReference type="Gene3D" id="3.30.40.10">
    <property type="entry name" value="Zinc/RING finger domain, C3HC4 (zinc finger)"/>
    <property type="match status" value="1"/>
</dbReference>
<dbReference type="SUPFAM" id="SSF57850">
    <property type="entry name" value="RING/U-box"/>
    <property type="match status" value="1"/>
</dbReference>
<protein>
    <submittedName>
        <fullName evidence="7">Tripartite motif-containing protein 2/3</fullName>
    </submittedName>
</protein>
<dbReference type="AlphaFoldDB" id="A0A8B6EWC2"/>
<dbReference type="InterPro" id="IPR027370">
    <property type="entry name" value="Znf-RING_euk"/>
</dbReference>
<dbReference type="PROSITE" id="PS50119">
    <property type="entry name" value="ZF_BBOX"/>
    <property type="match status" value="1"/>
</dbReference>
<reference evidence="7" key="1">
    <citation type="submission" date="2018-11" db="EMBL/GenBank/DDBJ databases">
        <authorList>
            <person name="Alioto T."/>
            <person name="Alioto T."/>
        </authorList>
    </citation>
    <scope>NUCLEOTIDE SEQUENCE</scope>
</reference>
<dbReference type="OrthoDB" id="9992988at2759"/>
<dbReference type="GO" id="GO:0061630">
    <property type="term" value="F:ubiquitin protein ligase activity"/>
    <property type="evidence" value="ECO:0007669"/>
    <property type="project" value="TreeGrafter"/>
</dbReference>
<dbReference type="PROSITE" id="PS50089">
    <property type="entry name" value="ZF_RING_2"/>
    <property type="match status" value="1"/>
</dbReference>
<comment type="caution">
    <text evidence="7">The sequence shown here is derived from an EMBL/GenBank/DDBJ whole genome shotgun (WGS) entry which is preliminary data.</text>
</comment>
<keyword evidence="1" id="KW-0479">Metal-binding</keyword>
<dbReference type="PANTHER" id="PTHR25462:SF229">
    <property type="entry name" value="TRANSCRIPTION INTERMEDIARY FACTOR 1-BETA"/>
    <property type="match status" value="1"/>
</dbReference>
<dbReference type="InterPro" id="IPR001841">
    <property type="entry name" value="Znf_RING"/>
</dbReference>
<feature type="domain" description="B box-type" evidence="6">
    <location>
        <begin position="99"/>
        <end position="142"/>
    </location>
</feature>
<evidence type="ECO:0000259" key="6">
    <source>
        <dbReference type="PROSITE" id="PS50119"/>
    </source>
</evidence>
<evidence type="ECO:0000313" key="8">
    <source>
        <dbReference type="Proteomes" id="UP000596742"/>
    </source>
</evidence>
<dbReference type="Pfam" id="PF13445">
    <property type="entry name" value="zf-RING_UBOX"/>
    <property type="match status" value="1"/>
</dbReference>
<gene>
    <name evidence="7" type="ORF">MGAL_10B039593</name>
</gene>
<dbReference type="GO" id="GO:0006513">
    <property type="term" value="P:protein monoubiquitination"/>
    <property type="evidence" value="ECO:0007669"/>
    <property type="project" value="TreeGrafter"/>
</dbReference>
<dbReference type="Pfam" id="PF00643">
    <property type="entry name" value="zf-B_box"/>
    <property type="match status" value="1"/>
</dbReference>
<keyword evidence="3" id="KW-0862">Zinc</keyword>